<evidence type="ECO:0000256" key="5">
    <source>
        <dbReference type="ARBA" id="ARBA00066788"/>
    </source>
</evidence>
<keyword evidence="6" id="KW-0378">Hydrolase</keyword>
<protein>
    <recommendedName>
        <fullName evidence="5">gamma-glutamyl-gamma-aminobutyrate hydrolase</fullName>
        <ecNumber evidence="5">3.5.1.94</ecNumber>
    </recommendedName>
</protein>
<name>A0A233RJ69_9GAMM</name>
<comment type="pathway">
    <text evidence="4">Amine and polyamine degradation; putrescine degradation; 4-aminobutanoate from putrescine: step 4/4.</text>
</comment>
<sequence length="256" mass="27803">MTAVHIFNKPWVGVILCQQQLGPHAGLTVQQKYLDAITAAGAVPVPLVHQLGEDEQALAAMLARLDGILLTGSYSNMEPHHYGEPGEEEHTDVGRDRLSLRLIAAARTMKLPLFGICRGFQEMVVASGGSLHRRLHETGLFAEHRENKEQPLEVQYAPAHDIQPMAGGLLAQLAGSDVQKVNSLHMQGAKTTGTGVRVEATAPDGLVEAISLPDHPFALGVQWHPEWHSRDDALSRALFDGFVAACQHYAQVREAV</sequence>
<evidence type="ECO:0000256" key="4">
    <source>
        <dbReference type="ARBA" id="ARBA00060634"/>
    </source>
</evidence>
<evidence type="ECO:0000256" key="3">
    <source>
        <dbReference type="ARBA" id="ARBA00055068"/>
    </source>
</evidence>
<dbReference type="PROSITE" id="PS51273">
    <property type="entry name" value="GATASE_TYPE_1"/>
    <property type="match status" value="1"/>
</dbReference>
<comment type="similarity">
    <text evidence="1">Belongs to the peptidase C26 family.</text>
</comment>
<reference evidence="6 7" key="1">
    <citation type="submission" date="2017-08" db="EMBL/GenBank/DDBJ databases">
        <title>A Genome Sequence of Oceanimonas doudoroffii ATCC 27123T.</title>
        <authorList>
            <person name="Brennan M.A."/>
            <person name="Maclea K.S."/>
            <person name="Mcclelland W.D."/>
            <person name="Trachtenberg A.M."/>
        </authorList>
    </citation>
    <scope>NUCLEOTIDE SEQUENCE [LARGE SCALE GENOMIC DNA]</scope>
    <source>
        <strain evidence="6 7">ATCC 27123</strain>
    </source>
</reference>
<dbReference type="EC" id="3.5.1.94" evidence="5"/>
<comment type="caution">
    <text evidence="6">The sequence shown here is derived from an EMBL/GenBank/DDBJ whole genome shotgun (WGS) entry which is preliminary data.</text>
</comment>
<evidence type="ECO:0000313" key="6">
    <source>
        <dbReference type="EMBL" id="OXY83434.1"/>
    </source>
</evidence>
<dbReference type="EMBL" id="NBIM01000001">
    <property type="protein sequence ID" value="OXY83434.1"/>
    <property type="molecule type" value="Genomic_DNA"/>
</dbReference>
<dbReference type="FunFam" id="3.40.50.880:FF:000030">
    <property type="entry name" value="Gamma-glutamyl-gamma-aminobutyrate hydrolase PuuD"/>
    <property type="match status" value="1"/>
</dbReference>
<dbReference type="InterPro" id="IPR029062">
    <property type="entry name" value="Class_I_gatase-like"/>
</dbReference>
<accession>A0A233RJ69</accession>
<dbReference type="RefSeq" id="WP_094200208.1">
    <property type="nucleotide sequence ID" value="NZ_NBIM01000001.1"/>
</dbReference>
<evidence type="ECO:0000256" key="1">
    <source>
        <dbReference type="ARBA" id="ARBA00011083"/>
    </source>
</evidence>
<gene>
    <name evidence="6" type="ORF">B6S08_08095</name>
</gene>
<dbReference type="SUPFAM" id="SSF52317">
    <property type="entry name" value="Class I glutamine amidotransferase-like"/>
    <property type="match status" value="1"/>
</dbReference>
<comment type="catalytic activity">
    <reaction evidence="2">
        <text>4-(gamma-L-glutamylamino)butanoate + H2O = 4-aminobutanoate + L-glutamate</text>
        <dbReference type="Rhea" id="RHEA:19737"/>
        <dbReference type="ChEBI" id="CHEBI:15377"/>
        <dbReference type="ChEBI" id="CHEBI:29985"/>
        <dbReference type="ChEBI" id="CHEBI:58800"/>
        <dbReference type="ChEBI" id="CHEBI:59888"/>
        <dbReference type="EC" id="3.5.1.94"/>
    </reaction>
</comment>
<organism evidence="6 7">
    <name type="scientific">Oceanimonas doudoroffii</name>
    <dbReference type="NCBI Taxonomy" id="84158"/>
    <lineage>
        <taxon>Bacteria</taxon>
        <taxon>Pseudomonadati</taxon>
        <taxon>Pseudomonadota</taxon>
        <taxon>Gammaproteobacteria</taxon>
        <taxon>Aeromonadales</taxon>
        <taxon>Aeromonadaceae</taxon>
        <taxon>Oceanimonas</taxon>
    </lineage>
</organism>
<dbReference type="Pfam" id="PF07722">
    <property type="entry name" value="Peptidase_C26"/>
    <property type="match status" value="1"/>
</dbReference>
<dbReference type="PANTHER" id="PTHR43235:SF1">
    <property type="entry name" value="GLUTAMINE AMIDOTRANSFERASE PB2B2.05-RELATED"/>
    <property type="match status" value="1"/>
</dbReference>
<dbReference type="OrthoDB" id="9813383at2"/>
<dbReference type="InterPro" id="IPR044668">
    <property type="entry name" value="PuuD-like"/>
</dbReference>
<dbReference type="PANTHER" id="PTHR43235">
    <property type="entry name" value="GLUTAMINE AMIDOTRANSFERASE PB2B2.05-RELATED"/>
    <property type="match status" value="1"/>
</dbReference>
<dbReference type="GO" id="GO:0005829">
    <property type="term" value="C:cytosol"/>
    <property type="evidence" value="ECO:0007669"/>
    <property type="project" value="TreeGrafter"/>
</dbReference>
<evidence type="ECO:0000256" key="2">
    <source>
        <dbReference type="ARBA" id="ARBA00052718"/>
    </source>
</evidence>
<dbReference type="Proteomes" id="UP000242757">
    <property type="component" value="Unassembled WGS sequence"/>
</dbReference>
<dbReference type="AlphaFoldDB" id="A0A233RJ69"/>
<evidence type="ECO:0000313" key="7">
    <source>
        <dbReference type="Proteomes" id="UP000242757"/>
    </source>
</evidence>
<proteinExistence type="inferred from homology"/>
<dbReference type="InterPro" id="IPR011697">
    <property type="entry name" value="Peptidase_C26"/>
</dbReference>
<dbReference type="NCBIfam" id="NF008471">
    <property type="entry name" value="PRK11366.1"/>
    <property type="match status" value="1"/>
</dbReference>
<keyword evidence="7" id="KW-1185">Reference proteome</keyword>
<comment type="function">
    <text evidence="3">Involved in the breakdown of putrescine via hydrolysis of the gamma-glutamyl linkage of gamma-glutamyl-gamma-aminobutyrate.</text>
</comment>
<dbReference type="Gene3D" id="3.40.50.880">
    <property type="match status" value="1"/>
</dbReference>
<dbReference type="GO" id="GO:0006598">
    <property type="term" value="P:polyamine catabolic process"/>
    <property type="evidence" value="ECO:0007669"/>
    <property type="project" value="TreeGrafter"/>
</dbReference>
<dbReference type="GO" id="GO:0033969">
    <property type="term" value="F:gamma-glutamyl-gamma-aminobutyrate hydrolase activity"/>
    <property type="evidence" value="ECO:0007669"/>
    <property type="project" value="UniProtKB-EC"/>
</dbReference>
<dbReference type="CDD" id="cd01745">
    <property type="entry name" value="GATase1_2"/>
    <property type="match status" value="1"/>
</dbReference>